<feature type="domain" description="HTH cro/C1-type" evidence="4">
    <location>
        <begin position="33"/>
        <end position="87"/>
    </location>
</feature>
<dbReference type="PANTHER" id="PTHR46797">
    <property type="entry name" value="HTH-TYPE TRANSCRIPTIONAL REGULATOR"/>
    <property type="match status" value="1"/>
</dbReference>
<dbReference type="EMBL" id="CP024996">
    <property type="protein sequence ID" value="AYR24605.1"/>
    <property type="molecule type" value="Genomic_DNA"/>
</dbReference>
<dbReference type="SUPFAM" id="SSF47413">
    <property type="entry name" value="lambda repressor-like DNA-binding domains"/>
    <property type="match status" value="1"/>
</dbReference>
<dbReference type="Proteomes" id="UP000269199">
    <property type="component" value="Chromosome"/>
</dbReference>
<dbReference type="CDD" id="cd00093">
    <property type="entry name" value="HTH_XRE"/>
    <property type="match status" value="1"/>
</dbReference>
<dbReference type="SMART" id="SM00530">
    <property type="entry name" value="HTH_XRE"/>
    <property type="match status" value="1"/>
</dbReference>
<accession>A0AAD0XHJ3</accession>
<evidence type="ECO:0000259" key="4">
    <source>
        <dbReference type="PROSITE" id="PS50943"/>
    </source>
</evidence>
<dbReference type="Gene3D" id="1.10.260.40">
    <property type="entry name" value="lambda repressor-like DNA-binding domains"/>
    <property type="match status" value="1"/>
</dbReference>
<evidence type="ECO:0000256" key="2">
    <source>
        <dbReference type="ARBA" id="ARBA00023125"/>
    </source>
</evidence>
<organism evidence="5 6">
    <name type="scientific">Herbaspirillum rubrisubalbicans</name>
    <dbReference type="NCBI Taxonomy" id="80842"/>
    <lineage>
        <taxon>Bacteria</taxon>
        <taxon>Pseudomonadati</taxon>
        <taxon>Pseudomonadota</taxon>
        <taxon>Betaproteobacteria</taxon>
        <taxon>Burkholderiales</taxon>
        <taxon>Oxalobacteraceae</taxon>
        <taxon>Herbaspirillum</taxon>
    </lineage>
</organism>
<dbReference type="GO" id="GO:0005829">
    <property type="term" value="C:cytosol"/>
    <property type="evidence" value="ECO:0007669"/>
    <property type="project" value="TreeGrafter"/>
</dbReference>
<evidence type="ECO:0000313" key="5">
    <source>
        <dbReference type="EMBL" id="AYR24605.1"/>
    </source>
</evidence>
<dbReference type="GO" id="GO:0003700">
    <property type="term" value="F:DNA-binding transcription factor activity"/>
    <property type="evidence" value="ECO:0007669"/>
    <property type="project" value="TreeGrafter"/>
</dbReference>
<dbReference type="GO" id="GO:0003677">
    <property type="term" value="F:DNA binding"/>
    <property type="evidence" value="ECO:0007669"/>
    <property type="project" value="UniProtKB-KW"/>
</dbReference>
<name>A0AAD0XHJ3_9BURK</name>
<keyword evidence="2" id="KW-0238">DNA-binding</keyword>
<dbReference type="InterPro" id="IPR010982">
    <property type="entry name" value="Lambda_DNA-bd_dom_sf"/>
</dbReference>
<proteinExistence type="predicted"/>
<sequence length="110" mass="11974">MSEVVMSNPVIASRHADEEALTSALVQSFGIGVRQLRRERGWSQEMLAENSNLNRSYIGEIERGTAIASLVTVEKLANALTLAPSALVTHGERINQQNLVRGLQLMAIAC</sequence>
<evidence type="ECO:0000313" key="6">
    <source>
        <dbReference type="Proteomes" id="UP000269199"/>
    </source>
</evidence>
<dbReference type="PROSITE" id="PS50943">
    <property type="entry name" value="HTH_CROC1"/>
    <property type="match status" value="1"/>
</dbReference>
<reference evidence="5 6" key="1">
    <citation type="submission" date="2017-11" db="EMBL/GenBank/DDBJ databases">
        <title>Complete genome sequence of Herbaspirillum rubrisubalbicans DSM 11543.</title>
        <authorList>
            <person name="Chen M."/>
            <person name="An Q."/>
        </authorList>
    </citation>
    <scope>NUCLEOTIDE SEQUENCE [LARGE SCALE GENOMIC DNA]</scope>
    <source>
        <strain evidence="5 6">DSM 11543</strain>
    </source>
</reference>
<gene>
    <name evidence="5" type="ORF">RC54_12575</name>
</gene>
<dbReference type="Pfam" id="PF01381">
    <property type="entry name" value="HTH_3"/>
    <property type="match status" value="1"/>
</dbReference>
<evidence type="ECO:0000256" key="3">
    <source>
        <dbReference type="ARBA" id="ARBA00023163"/>
    </source>
</evidence>
<dbReference type="AlphaFoldDB" id="A0AAD0XHJ3"/>
<keyword evidence="1" id="KW-0805">Transcription regulation</keyword>
<dbReference type="PANTHER" id="PTHR46797:SF23">
    <property type="entry name" value="HTH-TYPE TRANSCRIPTIONAL REGULATOR SUTR"/>
    <property type="match status" value="1"/>
</dbReference>
<keyword evidence="3" id="KW-0804">Transcription</keyword>
<dbReference type="InterPro" id="IPR050807">
    <property type="entry name" value="TransReg_Diox_bact_type"/>
</dbReference>
<evidence type="ECO:0000256" key="1">
    <source>
        <dbReference type="ARBA" id="ARBA00023015"/>
    </source>
</evidence>
<protein>
    <submittedName>
        <fullName evidence="5">Transcriptional regulator</fullName>
    </submittedName>
</protein>
<dbReference type="InterPro" id="IPR001387">
    <property type="entry name" value="Cro/C1-type_HTH"/>
</dbReference>